<evidence type="ECO:0000313" key="3">
    <source>
        <dbReference type="Proteomes" id="UP001188597"/>
    </source>
</evidence>
<gene>
    <name evidence="2" type="ORF">RJ639_045361</name>
</gene>
<keyword evidence="3" id="KW-1185">Reference proteome</keyword>
<dbReference type="PANTHER" id="PTHR35123">
    <property type="entry name" value="OS07G0633900 PROTEIN-RELATED"/>
    <property type="match status" value="1"/>
</dbReference>
<organism evidence="2 3">
    <name type="scientific">Escallonia herrerae</name>
    <dbReference type="NCBI Taxonomy" id="1293975"/>
    <lineage>
        <taxon>Eukaryota</taxon>
        <taxon>Viridiplantae</taxon>
        <taxon>Streptophyta</taxon>
        <taxon>Embryophyta</taxon>
        <taxon>Tracheophyta</taxon>
        <taxon>Spermatophyta</taxon>
        <taxon>Magnoliopsida</taxon>
        <taxon>eudicotyledons</taxon>
        <taxon>Gunneridae</taxon>
        <taxon>Pentapetalae</taxon>
        <taxon>asterids</taxon>
        <taxon>campanulids</taxon>
        <taxon>Escalloniales</taxon>
        <taxon>Escalloniaceae</taxon>
        <taxon>Escallonia</taxon>
    </lineage>
</organism>
<accession>A0AA88W6T2</accession>
<dbReference type="Proteomes" id="UP001188597">
    <property type="component" value="Unassembled WGS sequence"/>
</dbReference>
<feature type="region of interest" description="Disordered" evidence="1">
    <location>
        <begin position="1"/>
        <end position="44"/>
    </location>
</feature>
<dbReference type="EMBL" id="JAVXUP010000726">
    <property type="protein sequence ID" value="KAK3022166.1"/>
    <property type="molecule type" value="Genomic_DNA"/>
</dbReference>
<evidence type="ECO:0000256" key="1">
    <source>
        <dbReference type="SAM" id="MobiDB-lite"/>
    </source>
</evidence>
<protein>
    <submittedName>
        <fullName evidence="2">Uncharacterized protein</fullName>
    </submittedName>
</protein>
<dbReference type="PANTHER" id="PTHR35123:SF2">
    <property type="entry name" value="UBIQUITIN CARBOXYL-TERMINAL HYDROLASE-LIKE PROTEIN"/>
    <property type="match status" value="1"/>
</dbReference>
<dbReference type="AlphaFoldDB" id="A0AA88W6T2"/>
<sequence>MSDLDKDLSDGGGGGGGGFNGGNEEDDCGGSGGKSSQRKHGRKGKRVAFFRFRKVKKRIPRNSAANSGGCFGKNVGGGGRCGLCFKPSPTVDSAVESPASDPNNPDFGFDLLRALIEKNDFYSEECNTHLDLDENVGIRVNEGAIYEESKPLRYTRFDFLLDLGTAGKLLSDLGVLAVLVKDLKLPCAMEDADRTKAWS</sequence>
<evidence type="ECO:0000313" key="2">
    <source>
        <dbReference type="EMBL" id="KAK3022166.1"/>
    </source>
</evidence>
<comment type="caution">
    <text evidence="2">The sequence shown here is derived from an EMBL/GenBank/DDBJ whole genome shotgun (WGS) entry which is preliminary data.</text>
</comment>
<name>A0AA88W6T2_9ASTE</name>
<proteinExistence type="predicted"/>
<reference evidence="2" key="1">
    <citation type="submission" date="2022-12" db="EMBL/GenBank/DDBJ databases">
        <title>Draft genome assemblies for two species of Escallonia (Escalloniales).</title>
        <authorList>
            <person name="Chanderbali A."/>
            <person name="Dervinis C."/>
            <person name="Anghel I."/>
            <person name="Soltis D."/>
            <person name="Soltis P."/>
            <person name="Zapata F."/>
        </authorList>
    </citation>
    <scope>NUCLEOTIDE SEQUENCE</scope>
    <source>
        <strain evidence="2">UCBG64.0493</strain>
        <tissue evidence="2">Leaf</tissue>
    </source>
</reference>
<feature type="compositionally biased region" description="Gly residues" evidence="1">
    <location>
        <begin position="10"/>
        <end position="21"/>
    </location>
</feature>